<organism evidence="1 4">
    <name type="scientific">Caballeronia sordidicola</name>
    <name type="common">Burkholderia sordidicola</name>
    <dbReference type="NCBI Taxonomy" id="196367"/>
    <lineage>
        <taxon>Bacteria</taxon>
        <taxon>Pseudomonadati</taxon>
        <taxon>Pseudomonadota</taxon>
        <taxon>Betaproteobacteria</taxon>
        <taxon>Burkholderiales</taxon>
        <taxon>Burkholderiaceae</taxon>
        <taxon>Caballeronia</taxon>
    </lineage>
</organism>
<dbReference type="Gene3D" id="2.60.120.10">
    <property type="entry name" value="Jelly Rolls"/>
    <property type="match status" value="1"/>
</dbReference>
<accession>A0A242MFV2</accession>
<evidence type="ECO:0000313" key="3">
    <source>
        <dbReference type="Proteomes" id="UP000194546"/>
    </source>
</evidence>
<evidence type="ECO:0000313" key="2">
    <source>
        <dbReference type="EMBL" id="OTP71402.1"/>
    </source>
</evidence>
<dbReference type="AlphaFoldDB" id="A0A242MFV2"/>
<dbReference type="SUPFAM" id="SSF51182">
    <property type="entry name" value="RmlC-like cupins"/>
    <property type="match status" value="1"/>
</dbReference>
<evidence type="ECO:0000313" key="4">
    <source>
        <dbReference type="Proteomes" id="UP000195221"/>
    </source>
</evidence>
<protein>
    <recommendedName>
        <fullName evidence="5">HutD family protein</fullName>
    </recommendedName>
</protein>
<dbReference type="Pfam" id="PF05962">
    <property type="entry name" value="HutD"/>
    <property type="match status" value="1"/>
</dbReference>
<dbReference type="PANTHER" id="PTHR37943">
    <property type="entry name" value="PROTEIN VES"/>
    <property type="match status" value="1"/>
</dbReference>
<reference evidence="1 4" key="2">
    <citation type="submission" date="2017-03" db="EMBL/GenBank/DDBJ databases">
        <title>Genome analysis of strain PAMC 26577.</title>
        <authorList>
            <person name="Oh H.-M."/>
            <person name="Yang J.-A."/>
        </authorList>
    </citation>
    <scope>NUCLEOTIDE SEQUENCE [LARGE SCALE GENOMIC DNA]</scope>
    <source>
        <strain evidence="1 4">PAMC 26577</strain>
    </source>
</reference>
<dbReference type="EMBL" id="NBTZ01000111">
    <property type="protein sequence ID" value="OTP70184.1"/>
    <property type="molecule type" value="Genomic_DNA"/>
</dbReference>
<dbReference type="EMBL" id="NBTY01000127">
    <property type="protein sequence ID" value="OTP71402.1"/>
    <property type="molecule type" value="Genomic_DNA"/>
</dbReference>
<dbReference type="Proteomes" id="UP000195221">
    <property type="component" value="Unassembled WGS sequence"/>
</dbReference>
<reference evidence="2 3" key="1">
    <citation type="submission" date="2017-03" db="EMBL/GenBank/DDBJ databases">
        <title>Genome analysis of strain PAMC 26510.</title>
        <authorList>
            <person name="Oh H.-M."/>
            <person name="Yang J.-A."/>
        </authorList>
    </citation>
    <scope>NUCLEOTIDE SEQUENCE [LARGE SCALE GENOMIC DNA]</scope>
    <source>
        <strain evidence="2 3">PAMC 26510</strain>
    </source>
</reference>
<name>A0A242MFV2_CABSO</name>
<dbReference type="InterPro" id="IPR011051">
    <property type="entry name" value="RmlC_Cupin_sf"/>
</dbReference>
<dbReference type="PANTHER" id="PTHR37943:SF1">
    <property type="entry name" value="PROTEIN VES"/>
    <property type="match status" value="1"/>
</dbReference>
<sequence length="198" mass="21007">MSLAFSIIRAADLKAVPWKNGGGATREIAASPKGAAFDAFDWRVSVADVSEAGAFSVFDGIDRVLTLIEGEQMVLIDSEGPEYVLSRWDSVAFAGEASISAELPHGPTRDFNLMSRRDRASGNVTVRRLAEQLDVARGSVVLFAALGAFAVNGERLSQGDAMVFDASENGVLSIEPLSQDAVLIDARIVSKDPGHGLQ</sequence>
<dbReference type="RefSeq" id="WP_061998730.1">
    <property type="nucleotide sequence ID" value="NZ_MSRG01000028.1"/>
</dbReference>
<evidence type="ECO:0008006" key="5">
    <source>
        <dbReference type="Google" id="ProtNLM"/>
    </source>
</evidence>
<proteinExistence type="predicted"/>
<dbReference type="InterPro" id="IPR014710">
    <property type="entry name" value="RmlC-like_jellyroll"/>
</dbReference>
<evidence type="ECO:0000313" key="1">
    <source>
        <dbReference type="EMBL" id="OTP70184.1"/>
    </source>
</evidence>
<gene>
    <name evidence="2" type="ORF">PAMC26510_23620</name>
    <name evidence="1" type="ORF">PAMC26577_28125</name>
</gene>
<dbReference type="Proteomes" id="UP000194546">
    <property type="component" value="Unassembled WGS sequence"/>
</dbReference>
<dbReference type="CDD" id="cd20293">
    <property type="entry name" value="cupin_HutD_N"/>
    <property type="match status" value="1"/>
</dbReference>
<dbReference type="InterPro" id="IPR010282">
    <property type="entry name" value="Uncharacterised_HutD/Ves"/>
</dbReference>
<comment type="caution">
    <text evidence="1">The sequence shown here is derived from an EMBL/GenBank/DDBJ whole genome shotgun (WGS) entry which is preliminary data.</text>
</comment>